<dbReference type="AlphaFoldDB" id="A0A429GCJ2"/>
<evidence type="ECO:0000313" key="2">
    <source>
        <dbReference type="Proteomes" id="UP000277582"/>
    </source>
</evidence>
<gene>
    <name evidence="1" type="ORF">D6D85_15885</name>
</gene>
<dbReference type="Proteomes" id="UP000277582">
    <property type="component" value="Unassembled WGS sequence"/>
</dbReference>
<evidence type="ECO:0000313" key="1">
    <source>
        <dbReference type="EMBL" id="RSN71483.1"/>
    </source>
</evidence>
<proteinExistence type="predicted"/>
<reference evidence="1 2" key="1">
    <citation type="submission" date="2018-10" db="EMBL/GenBank/DDBJ databases">
        <title>Co-occurring genomic capacity for anaerobic methane metabolism and dissimilatory sulfite reduction discovered in the Korarchaeota.</title>
        <authorList>
            <person name="Mckay L.J."/>
            <person name="Dlakic M."/>
            <person name="Fields M.W."/>
            <person name="Delmont T.O."/>
            <person name="Eren A.M."/>
            <person name="Jay Z.J."/>
            <person name="Klingelsmith K.B."/>
            <person name="Rusch D.B."/>
            <person name="Inskeep W.P."/>
        </authorList>
    </citation>
    <scope>NUCLEOTIDE SEQUENCE [LARGE SCALE GENOMIC DNA]</scope>
    <source>
        <strain evidence="1 2">MDKW</strain>
    </source>
</reference>
<dbReference type="EMBL" id="RCOS01000174">
    <property type="protein sequence ID" value="RSN71483.1"/>
    <property type="molecule type" value="Genomic_DNA"/>
</dbReference>
<protein>
    <submittedName>
        <fullName evidence="1">Uncharacterized protein</fullName>
    </submittedName>
</protein>
<comment type="caution">
    <text evidence="1">The sequence shown here is derived from an EMBL/GenBank/DDBJ whole genome shotgun (WGS) entry which is preliminary data.</text>
</comment>
<name>A0A429GCJ2_9CREN</name>
<keyword evidence="2" id="KW-1185">Reference proteome</keyword>
<accession>A0A429GCJ2</accession>
<sequence length="437" mass="50138">MSEFTWKMLLGLHDKLKLRKKLRLRNVDRDIVIGGDAEEAIKLLYAVYDLSYVVREILRRIQVELFEELEISRGSARGRVITGLVAKHLPVAIPVKRTKLRLETPANLLLAATLAEIHARLLELISHLQQTKLEPKILGELAERRLRDLIGRCEYLLYEPVLRPLLARARLIAADNRSLTELEKTVSIDALRRPREYRAYLRLLKLRKHLRKKLHLLKEEITKLGEKLCIGELSLDKLYELYGFTLLLKALVEELKLTNGDVTEDERALIFELKNGSNVRVYYNVLPNDVESRLARSKAEGLIDGELARELVRRLHGIPDTVIIKNSNGEKRKFLVEYKYTRSYNYLVQARFKVLAYLYEFNADCAVLVAPTPRVEEGGDEETSLHKGFYSEIAKYQGATIWIDSNGKVLAVIYADPNENAVDSSIKAMEKIIKLAL</sequence>
<organism evidence="1 2">
    <name type="scientific">Candidatus Methanodesulfokora washburnensis</name>
    <dbReference type="NCBI Taxonomy" id="2478471"/>
    <lineage>
        <taxon>Archaea</taxon>
        <taxon>Thermoproteota</taxon>
        <taxon>Candidatus Korarchaeia</taxon>
        <taxon>Candidatus Korarchaeia incertae sedis</taxon>
        <taxon>Candidatus Methanodesulfokora</taxon>
    </lineage>
</organism>